<feature type="region of interest" description="Disordered" evidence="1">
    <location>
        <begin position="1"/>
        <end position="111"/>
    </location>
</feature>
<evidence type="ECO:0000256" key="1">
    <source>
        <dbReference type="SAM" id="MobiDB-lite"/>
    </source>
</evidence>
<dbReference type="RefSeq" id="XP_018002293.1">
    <property type="nucleotide sequence ID" value="XM_018150272.1"/>
</dbReference>
<dbReference type="GeneID" id="28742152"/>
<dbReference type="Gene3D" id="1.10.10.60">
    <property type="entry name" value="Homeodomain-like"/>
    <property type="match status" value="1"/>
</dbReference>
<gene>
    <name evidence="2" type="ORF">AB675_9711</name>
</gene>
<dbReference type="Proteomes" id="UP000038010">
    <property type="component" value="Unassembled WGS sequence"/>
</dbReference>
<feature type="compositionally biased region" description="Polar residues" evidence="1">
    <location>
        <begin position="96"/>
        <end position="106"/>
    </location>
</feature>
<organism evidence="2 3">
    <name type="scientific">Cyphellophora attinorum</name>
    <dbReference type="NCBI Taxonomy" id="1664694"/>
    <lineage>
        <taxon>Eukaryota</taxon>
        <taxon>Fungi</taxon>
        <taxon>Dikarya</taxon>
        <taxon>Ascomycota</taxon>
        <taxon>Pezizomycotina</taxon>
        <taxon>Eurotiomycetes</taxon>
        <taxon>Chaetothyriomycetidae</taxon>
        <taxon>Chaetothyriales</taxon>
        <taxon>Cyphellophoraceae</taxon>
        <taxon>Cyphellophora</taxon>
    </lineage>
</organism>
<comment type="caution">
    <text evidence="2">The sequence shown here is derived from an EMBL/GenBank/DDBJ whole genome shotgun (WGS) entry which is preliminary data.</text>
</comment>
<keyword evidence="3" id="KW-1185">Reference proteome</keyword>
<dbReference type="VEuPathDB" id="FungiDB:AB675_9711"/>
<protein>
    <recommendedName>
        <fullName evidence="4">Myb-like domain-containing protein</fullName>
    </recommendedName>
</protein>
<name>A0A0N1NZQ9_9EURO</name>
<proteinExistence type="predicted"/>
<dbReference type="AlphaFoldDB" id="A0A0N1NZQ9"/>
<reference evidence="2 3" key="1">
    <citation type="submission" date="2015-06" db="EMBL/GenBank/DDBJ databases">
        <title>Draft genome of the ant-associated black yeast Phialophora attae CBS 131958.</title>
        <authorList>
            <person name="Moreno L.F."/>
            <person name="Stielow B.J."/>
            <person name="de Hoog S."/>
            <person name="Vicente V.A."/>
            <person name="Weiss V.A."/>
            <person name="de Vries M."/>
            <person name="Cruz L.M."/>
            <person name="Souza E.M."/>
        </authorList>
    </citation>
    <scope>NUCLEOTIDE SEQUENCE [LARGE SCALE GENOMIC DNA]</scope>
    <source>
        <strain evidence="2 3">CBS 131958</strain>
    </source>
</reference>
<dbReference type="OrthoDB" id="5334491at2759"/>
<sequence>MPRGLNKRTRDDFEADLQNTHYGASTSDLPPDTDIMSTPKRRRRIPLDMPLGLSADDFASLEPMPQIAEDQDGDLNMPELSHDCLSDSEDEVDSGYGTSNGPSPSTDPVEDPLWTLDDDRILVQTVLEKMQISKRAWNECSRRLGKDKDSIGRRWKLLIDEGEVGLKIRRGGPVRRTLMEVPGW</sequence>
<accession>A0A0N1NZQ9</accession>
<dbReference type="EMBL" id="LFJN01000007">
    <property type="protein sequence ID" value="KPI42330.1"/>
    <property type="molecule type" value="Genomic_DNA"/>
</dbReference>
<evidence type="ECO:0000313" key="3">
    <source>
        <dbReference type="Proteomes" id="UP000038010"/>
    </source>
</evidence>
<evidence type="ECO:0000313" key="2">
    <source>
        <dbReference type="EMBL" id="KPI42330.1"/>
    </source>
</evidence>
<feature type="compositionally biased region" description="Polar residues" evidence="1">
    <location>
        <begin position="17"/>
        <end position="28"/>
    </location>
</feature>
<evidence type="ECO:0008006" key="4">
    <source>
        <dbReference type="Google" id="ProtNLM"/>
    </source>
</evidence>